<name>A0AAC9LE11_9PSEU</name>
<dbReference type="GO" id="GO:0045490">
    <property type="term" value="P:pectin catabolic process"/>
    <property type="evidence" value="ECO:0007669"/>
    <property type="project" value="UniProtKB-UniRule"/>
</dbReference>
<evidence type="ECO:0000256" key="6">
    <source>
        <dbReference type="HAMAP-Rule" id="MF_00687"/>
    </source>
</evidence>
<dbReference type="CDD" id="cd20294">
    <property type="entry name" value="cupin_KduI_N"/>
    <property type="match status" value="1"/>
</dbReference>
<dbReference type="InterPro" id="IPR027449">
    <property type="entry name" value="KduI_N"/>
</dbReference>
<dbReference type="HAMAP" id="MF_00687">
    <property type="entry name" value="KduI"/>
    <property type="match status" value="1"/>
</dbReference>
<gene>
    <name evidence="6" type="primary">kduI</name>
    <name evidence="7" type="ORF">UA74_21115</name>
</gene>
<protein>
    <recommendedName>
        <fullName evidence="6">4-deoxy-L-threo-5-hexosulose-uronate ketol-isomerase</fullName>
        <ecNumber evidence="6">5.3.1.17</ecNumber>
    </recommendedName>
    <alternativeName>
        <fullName evidence="6">5-keto-4-deoxyuronate isomerase</fullName>
    </alternativeName>
    <alternativeName>
        <fullName evidence="6">DKI isomerase</fullName>
    </alternativeName>
</protein>
<dbReference type="AlphaFoldDB" id="A0AAC9LE11"/>
<feature type="binding site" evidence="6">
    <location>
        <position position="246"/>
    </location>
    <ligand>
        <name>Zn(2+)</name>
        <dbReference type="ChEBI" id="CHEBI:29105"/>
    </ligand>
</feature>
<dbReference type="InterPro" id="IPR014710">
    <property type="entry name" value="RmlC-like_jellyroll"/>
</dbReference>
<feature type="binding site" evidence="6">
    <location>
        <position position="197"/>
    </location>
    <ligand>
        <name>Zn(2+)</name>
        <dbReference type="ChEBI" id="CHEBI:29105"/>
    </ligand>
</feature>
<comment type="function">
    <text evidence="6">Catalyzes the isomerization of 5-dehydro-4-deoxy-D-glucuronate to 3-deoxy-D-glycero-2,5-hexodiulosonate.</text>
</comment>
<comment type="similarity">
    <text evidence="2 6">Belongs to the KduI family.</text>
</comment>
<dbReference type="Proteomes" id="UP000185511">
    <property type="component" value="Chromosome"/>
</dbReference>
<dbReference type="Gene3D" id="2.60.120.10">
    <property type="entry name" value="Jelly Rolls"/>
    <property type="match status" value="1"/>
</dbReference>
<dbReference type="RefSeq" id="WP_198042806.1">
    <property type="nucleotide sequence ID" value="NZ_CP016076.1"/>
</dbReference>
<feature type="binding site" evidence="6">
    <location>
        <position position="199"/>
    </location>
    <ligand>
        <name>Zn(2+)</name>
        <dbReference type="ChEBI" id="CHEBI:29105"/>
    </ligand>
</feature>
<evidence type="ECO:0000256" key="1">
    <source>
        <dbReference type="ARBA" id="ARBA00000552"/>
    </source>
</evidence>
<keyword evidence="4 6" id="KW-0862">Zinc</keyword>
<feature type="binding site" evidence="6">
    <location>
        <position position="204"/>
    </location>
    <ligand>
        <name>Zn(2+)</name>
        <dbReference type="ChEBI" id="CHEBI:29105"/>
    </ligand>
</feature>
<keyword evidence="5 6" id="KW-0413">Isomerase</keyword>
<dbReference type="GO" id="GO:0008697">
    <property type="term" value="F:4-deoxy-L-threo-5-hexosulose-uronate ketol-isomerase activity"/>
    <property type="evidence" value="ECO:0007669"/>
    <property type="project" value="UniProtKB-UniRule"/>
</dbReference>
<accession>A0AAC9LE11</accession>
<dbReference type="GO" id="GO:0019698">
    <property type="term" value="P:D-galacturonate catabolic process"/>
    <property type="evidence" value="ECO:0007669"/>
    <property type="project" value="TreeGrafter"/>
</dbReference>
<dbReference type="NCBIfam" id="NF002091">
    <property type="entry name" value="PRK00924.1"/>
    <property type="match status" value="1"/>
</dbReference>
<evidence type="ECO:0000256" key="2">
    <source>
        <dbReference type="ARBA" id="ARBA00008086"/>
    </source>
</evidence>
<evidence type="ECO:0000313" key="7">
    <source>
        <dbReference type="EMBL" id="APU16248.1"/>
    </source>
</evidence>
<dbReference type="KEGG" id="acad:UA74_21115"/>
<dbReference type="EC" id="5.3.1.17" evidence="6"/>
<dbReference type="PANTHER" id="PTHR38461:SF1">
    <property type="entry name" value="4-DEOXY-L-THREO-5-HEXOSULOSE-URONATE KETOL-ISOMERASE"/>
    <property type="match status" value="1"/>
</dbReference>
<dbReference type="SUPFAM" id="SSF51182">
    <property type="entry name" value="RmlC-like cupins"/>
    <property type="match status" value="1"/>
</dbReference>
<dbReference type="InterPro" id="IPR011051">
    <property type="entry name" value="RmlC_Cupin_sf"/>
</dbReference>
<reference evidence="8" key="1">
    <citation type="submission" date="2016-06" db="EMBL/GenBank/DDBJ databases">
        <title>Complete genome sequence of Actinoalloteichus fjordicus DSM 46855 (=ADI127-17), type strain of the new species Actinoalloteichus fjordicus.</title>
        <authorList>
            <person name="Ruckert C."/>
            <person name="Nouioui I."/>
            <person name="Willmese J."/>
            <person name="van Wezel G."/>
            <person name="Klenk H.-P."/>
            <person name="Kalinowski J."/>
            <person name="Zotchev S.B."/>
        </authorList>
    </citation>
    <scope>NUCLEOTIDE SEQUENCE [LARGE SCALE GENOMIC DNA]</scope>
    <source>
        <strain evidence="8">ADI127-7</strain>
    </source>
</reference>
<evidence type="ECO:0000256" key="4">
    <source>
        <dbReference type="ARBA" id="ARBA00022833"/>
    </source>
</evidence>
<sequence>MRSMDVRYATNPDDARSYGTAELRSRYLVEDMFVPGELRLTYSHQDRVVLGGAMPAERPLALGVDDAVRTDYFCERRELAVFCIAGEATVTVDGVVHDLAGRDLLYIGRGSRQISLAARAGGEPPRLYLFSTPAHETHPTVLVRADQVTPVDLGTAEEANRRRLRRYVDGTLVTSCQLMMGFTEILPGSVWNTMPCHTHVRRTECYLYFDLDESARIVHLMGRPTETRHLVVANEQAVISPSWSVHSGVGTASYSFVWAMAGENYRFEDMDHVDMAELR</sequence>
<dbReference type="Gene3D" id="2.60.120.520">
    <property type="entry name" value="pectin degrading enzyme 5-keto 4- deoxyuronate isomerase, domain 1"/>
    <property type="match status" value="1"/>
</dbReference>
<evidence type="ECO:0000256" key="3">
    <source>
        <dbReference type="ARBA" id="ARBA00022723"/>
    </source>
</evidence>
<dbReference type="Pfam" id="PF04962">
    <property type="entry name" value="KduI"/>
    <property type="match status" value="1"/>
</dbReference>
<dbReference type="PANTHER" id="PTHR38461">
    <property type="entry name" value="4-DEOXY-L-THREO-5-HEXOSULOSE-URONATE KETOL-ISOMERASE"/>
    <property type="match status" value="1"/>
</dbReference>
<dbReference type="CDD" id="cd20491">
    <property type="entry name" value="cupin_KduI_C"/>
    <property type="match status" value="1"/>
</dbReference>
<keyword evidence="8" id="KW-1185">Reference proteome</keyword>
<dbReference type="GO" id="GO:0042840">
    <property type="term" value="P:D-glucuronate catabolic process"/>
    <property type="evidence" value="ECO:0007669"/>
    <property type="project" value="TreeGrafter"/>
</dbReference>
<organism evidence="7 8">
    <name type="scientific">Actinoalloteichus fjordicus</name>
    <dbReference type="NCBI Taxonomy" id="1612552"/>
    <lineage>
        <taxon>Bacteria</taxon>
        <taxon>Bacillati</taxon>
        <taxon>Actinomycetota</taxon>
        <taxon>Actinomycetes</taxon>
        <taxon>Pseudonocardiales</taxon>
        <taxon>Pseudonocardiaceae</taxon>
        <taxon>Actinoalloteichus</taxon>
    </lineage>
</organism>
<proteinExistence type="inferred from homology"/>
<comment type="catalytic activity">
    <reaction evidence="1 6">
        <text>5-dehydro-4-deoxy-D-glucuronate = 3-deoxy-D-glycero-2,5-hexodiulosonate</text>
        <dbReference type="Rhea" id="RHEA:23896"/>
        <dbReference type="ChEBI" id="CHEBI:17117"/>
        <dbReference type="ChEBI" id="CHEBI:29071"/>
        <dbReference type="EC" id="5.3.1.17"/>
    </reaction>
</comment>
<comment type="cofactor">
    <cofactor evidence="6">
        <name>Zn(2+)</name>
        <dbReference type="ChEBI" id="CHEBI:29105"/>
    </cofactor>
    <text evidence="6">Binds 1 zinc ion per subunit.</text>
</comment>
<dbReference type="EMBL" id="CP016076">
    <property type="protein sequence ID" value="APU16248.1"/>
    <property type="molecule type" value="Genomic_DNA"/>
</dbReference>
<evidence type="ECO:0000313" key="8">
    <source>
        <dbReference type="Proteomes" id="UP000185511"/>
    </source>
</evidence>
<dbReference type="PIRSF" id="PIRSF006625">
    <property type="entry name" value="KduI"/>
    <property type="match status" value="1"/>
</dbReference>
<dbReference type="InterPro" id="IPR007045">
    <property type="entry name" value="KduI"/>
</dbReference>
<comment type="pathway">
    <text evidence="6">Glycan metabolism; pectin degradation; 2-dehydro-3-deoxy-D-gluconate from pectin: step 4/5.</text>
</comment>
<evidence type="ECO:0000256" key="5">
    <source>
        <dbReference type="ARBA" id="ARBA00023235"/>
    </source>
</evidence>
<dbReference type="GO" id="GO:0008270">
    <property type="term" value="F:zinc ion binding"/>
    <property type="evidence" value="ECO:0007669"/>
    <property type="project" value="UniProtKB-UniRule"/>
</dbReference>
<dbReference type="InterPro" id="IPR021120">
    <property type="entry name" value="KduI/IolB_isomerase"/>
</dbReference>
<keyword evidence="3 6" id="KW-0479">Metal-binding</keyword>